<dbReference type="eggNOG" id="COG1538">
    <property type="taxonomic scope" value="Bacteria"/>
</dbReference>
<keyword evidence="2" id="KW-0175">Coiled coil</keyword>
<sequence length="488" mass="54879">MILLKNKWLIGLIFLLLSTQAKSQRLDSLDHYLRIAAENNPEVLSSFANYQAAWHKIPEVKALDDPTLDIGFFLKPMDIVGGRQVADFTLMQMFPWFGTKKAARNEATHMAKAAYEQFRESRDAVFLQVYSQWYKLLALQEQLKNNQENKTLLEQLRTLAQRKFASPQSTPTTSYILPATTNSNSTSSSNSSGGMSGMSDMSSSSSGNSSSTSMVASSEMSNMGGTSSTGMSEVLRIELEIMELEDNIKSIESQLLSAQGIFNTLLNRPLDYPIVLPNAIEQVVFVLSSDMETQIRANNPMLAMLEQERNAYIAMGKMNKKMGLPMIGLGVQYMLINKTRDPMLAMGNMNGNDMIMPMISISLPIYRGKYKAQQHQSKWMQQMAIDKYRSTLNTLQNDVNLAKNKLEDASRKISLYKKQSNLAQTTYTLAIREYTSGKNDLTNIIQVQRQLLDYKLKEAQAIADYNIQVATIQKAISYNQIIKEDSSL</sequence>
<dbReference type="EMBL" id="CM001167">
    <property type="protein sequence ID" value="EGJ72196.1"/>
    <property type="molecule type" value="Genomic_DNA"/>
</dbReference>
<reference evidence="4 5" key="1">
    <citation type="journal article" date="2011" name="Stand. Genomic Sci.">
        <title>Non-contiguous finished genome sequence of Bacteroides coprosuis type strain (PC139).</title>
        <authorList>
            <person name="Land M."/>
            <person name="Held B."/>
            <person name="Gronow S."/>
            <person name="Abt B."/>
            <person name="Lucas S."/>
            <person name="Del Rio T.G."/>
            <person name="Nolan M."/>
            <person name="Tice H."/>
            <person name="Cheng J.F."/>
            <person name="Pitluck S."/>
            <person name="Liolios K."/>
            <person name="Pagani I."/>
            <person name="Ivanova N."/>
            <person name="Mavromatis K."/>
            <person name="Mikhailova N."/>
            <person name="Pati A."/>
            <person name="Tapia R."/>
            <person name="Han C."/>
            <person name="Goodwin L."/>
            <person name="Chen A."/>
            <person name="Palaniappan K."/>
            <person name="Hauser L."/>
            <person name="Brambilla E.M."/>
            <person name="Rohde M."/>
            <person name="Goker M."/>
            <person name="Detter J.C."/>
            <person name="Woyke T."/>
            <person name="Bristow J."/>
            <person name="Eisen J.A."/>
            <person name="Markowitz V."/>
            <person name="Hugenholtz P."/>
            <person name="Kyrpides N.C."/>
            <person name="Klenk H.P."/>
            <person name="Lapidus A."/>
        </authorList>
    </citation>
    <scope>NUCLEOTIDE SEQUENCE [LARGE SCALE GENOMIC DNA]</scope>
    <source>
        <strain evidence="4 5">DSM 18011</strain>
    </source>
</reference>
<evidence type="ECO:0000256" key="1">
    <source>
        <dbReference type="ARBA" id="ARBA00007613"/>
    </source>
</evidence>
<dbReference type="GO" id="GO:0015562">
    <property type="term" value="F:efflux transmembrane transporter activity"/>
    <property type="evidence" value="ECO:0007669"/>
    <property type="project" value="InterPro"/>
</dbReference>
<feature type="compositionally biased region" description="Low complexity" evidence="3">
    <location>
        <begin position="180"/>
        <end position="229"/>
    </location>
</feature>
<comment type="similarity">
    <text evidence="1">Belongs to the outer membrane factor (OMF) (TC 1.B.17) family.</text>
</comment>
<evidence type="ECO:0000256" key="2">
    <source>
        <dbReference type="SAM" id="Coils"/>
    </source>
</evidence>
<dbReference type="Pfam" id="PF02321">
    <property type="entry name" value="OEP"/>
    <property type="match status" value="1"/>
</dbReference>
<accession>F3ZSV5</accession>
<proteinExistence type="inferred from homology"/>
<dbReference type="AlphaFoldDB" id="F3ZSV5"/>
<dbReference type="SUPFAM" id="SSF56954">
    <property type="entry name" value="Outer membrane efflux proteins (OEP)"/>
    <property type="match status" value="2"/>
</dbReference>
<protein>
    <submittedName>
        <fullName evidence="4">Outer membrane efflux protein</fullName>
    </submittedName>
</protein>
<feature type="compositionally biased region" description="Polar residues" evidence="3">
    <location>
        <begin position="166"/>
        <end position="175"/>
    </location>
</feature>
<evidence type="ECO:0000313" key="4">
    <source>
        <dbReference type="EMBL" id="EGJ72196.1"/>
    </source>
</evidence>
<dbReference type="InterPro" id="IPR010131">
    <property type="entry name" value="MdtP/NodT-like"/>
</dbReference>
<dbReference type="Gene3D" id="1.20.1600.10">
    <property type="entry name" value="Outer membrane efflux proteins (OEP)"/>
    <property type="match status" value="2"/>
</dbReference>
<keyword evidence="5" id="KW-1185">Reference proteome</keyword>
<feature type="region of interest" description="Disordered" evidence="3">
    <location>
        <begin position="163"/>
        <end position="229"/>
    </location>
</feature>
<name>F3ZSV5_9BACE</name>
<dbReference type="PANTHER" id="PTHR30203:SF24">
    <property type="entry name" value="BLR4935 PROTEIN"/>
    <property type="match status" value="1"/>
</dbReference>
<evidence type="ECO:0000256" key="3">
    <source>
        <dbReference type="SAM" id="MobiDB-lite"/>
    </source>
</evidence>
<feature type="coiled-coil region" evidence="2">
    <location>
        <begin position="385"/>
        <end position="419"/>
    </location>
</feature>
<dbReference type="OrthoDB" id="1680428at2"/>
<dbReference type="PANTHER" id="PTHR30203">
    <property type="entry name" value="OUTER MEMBRANE CATION EFFLUX PROTEIN"/>
    <property type="match status" value="1"/>
</dbReference>
<dbReference type="InterPro" id="IPR003423">
    <property type="entry name" value="OMP_efflux"/>
</dbReference>
<dbReference type="Proteomes" id="UP000018439">
    <property type="component" value="Chromosome"/>
</dbReference>
<organism evidence="4 5">
    <name type="scientific">Bacteroides coprosuis DSM 18011</name>
    <dbReference type="NCBI Taxonomy" id="679937"/>
    <lineage>
        <taxon>Bacteria</taxon>
        <taxon>Pseudomonadati</taxon>
        <taxon>Bacteroidota</taxon>
        <taxon>Bacteroidia</taxon>
        <taxon>Bacteroidales</taxon>
        <taxon>Bacteroidaceae</taxon>
        <taxon>Bacteroides</taxon>
    </lineage>
</organism>
<feature type="coiled-coil region" evidence="2">
    <location>
        <begin position="234"/>
        <end position="261"/>
    </location>
</feature>
<dbReference type="HOGENOM" id="CLU_012817_15_0_10"/>
<gene>
    <name evidence="4" type="ORF">Bcop_2021</name>
</gene>
<dbReference type="STRING" id="679937.Bcop_2021"/>
<evidence type="ECO:0000313" key="5">
    <source>
        <dbReference type="Proteomes" id="UP000018439"/>
    </source>
</evidence>